<dbReference type="Pfam" id="PF17801">
    <property type="entry name" value="Melibiase_C"/>
    <property type="match status" value="1"/>
</dbReference>
<dbReference type="Proteomes" id="UP001199816">
    <property type="component" value="Unassembled WGS sequence"/>
</dbReference>
<accession>A0ABS8PW83</accession>
<proteinExistence type="predicted"/>
<keyword evidence="3" id="KW-1185">Reference proteome</keyword>
<protein>
    <recommendedName>
        <fullName evidence="1">Alpha galactosidase C-terminal domain-containing protein</fullName>
    </recommendedName>
</protein>
<dbReference type="SUPFAM" id="SSF51011">
    <property type="entry name" value="Glycosyl hydrolase domain"/>
    <property type="match status" value="1"/>
</dbReference>
<gene>
    <name evidence="2" type="ORF">LQ567_21320</name>
</gene>
<dbReference type="InterPro" id="IPR041233">
    <property type="entry name" value="Melibiase_C"/>
</dbReference>
<reference evidence="2 3" key="1">
    <citation type="submission" date="2021-11" db="EMBL/GenBank/DDBJ databases">
        <title>Genomic of Niabella pedocola.</title>
        <authorList>
            <person name="Wu T."/>
        </authorList>
    </citation>
    <scope>NUCLEOTIDE SEQUENCE [LARGE SCALE GENOMIC DNA]</scope>
    <source>
        <strain evidence="2 3">JCM 31011</strain>
    </source>
</reference>
<dbReference type="RefSeq" id="WP_231007803.1">
    <property type="nucleotide sequence ID" value="NZ_JAJNEC010000007.1"/>
</dbReference>
<evidence type="ECO:0000259" key="1">
    <source>
        <dbReference type="Pfam" id="PF17801"/>
    </source>
</evidence>
<sequence length="80" mass="9081">MSGEIAVALFNRSKEKAVVRFQPDSLSINAGKGYTMRDIWSKKDYARSTNKEQSFEVPPHGVVVLRIKGTSLPYNVFQYK</sequence>
<evidence type="ECO:0000313" key="2">
    <source>
        <dbReference type="EMBL" id="MCD2425338.1"/>
    </source>
</evidence>
<dbReference type="Gene3D" id="2.60.40.1180">
    <property type="entry name" value="Golgi alpha-mannosidase II"/>
    <property type="match status" value="1"/>
</dbReference>
<feature type="domain" description="Alpha galactosidase C-terminal" evidence="1">
    <location>
        <begin position="3"/>
        <end position="67"/>
    </location>
</feature>
<organism evidence="2 3">
    <name type="scientific">Niabella pedocola</name>
    <dbReference type="NCBI Taxonomy" id="1752077"/>
    <lineage>
        <taxon>Bacteria</taxon>
        <taxon>Pseudomonadati</taxon>
        <taxon>Bacteroidota</taxon>
        <taxon>Chitinophagia</taxon>
        <taxon>Chitinophagales</taxon>
        <taxon>Chitinophagaceae</taxon>
        <taxon>Niabella</taxon>
    </lineage>
</organism>
<evidence type="ECO:0000313" key="3">
    <source>
        <dbReference type="Proteomes" id="UP001199816"/>
    </source>
</evidence>
<dbReference type="EMBL" id="JAJNEC010000007">
    <property type="protein sequence ID" value="MCD2425338.1"/>
    <property type="molecule type" value="Genomic_DNA"/>
</dbReference>
<dbReference type="InterPro" id="IPR013780">
    <property type="entry name" value="Glyco_hydro_b"/>
</dbReference>
<comment type="caution">
    <text evidence="2">The sequence shown here is derived from an EMBL/GenBank/DDBJ whole genome shotgun (WGS) entry which is preliminary data.</text>
</comment>
<name>A0ABS8PW83_9BACT</name>